<comment type="caution">
    <text evidence="5">The sequence shown here is derived from an EMBL/GenBank/DDBJ whole genome shotgun (WGS) entry which is preliminary data.</text>
</comment>
<gene>
    <name evidence="5" type="ORF">MED92_09778</name>
</gene>
<keyword evidence="6" id="KW-1185">Reference proteome</keyword>
<dbReference type="SUPFAM" id="SSF75169">
    <property type="entry name" value="DsrEFH-like"/>
    <property type="match status" value="1"/>
</dbReference>
<organism evidence="5 6">
    <name type="scientific">Neptuniibacter caesariensis</name>
    <dbReference type="NCBI Taxonomy" id="207954"/>
    <lineage>
        <taxon>Bacteria</taxon>
        <taxon>Pseudomonadati</taxon>
        <taxon>Pseudomonadota</taxon>
        <taxon>Gammaproteobacteria</taxon>
        <taxon>Oceanospirillales</taxon>
        <taxon>Oceanospirillaceae</taxon>
        <taxon>Neptuniibacter</taxon>
    </lineage>
</organism>
<sequence>MKFSIVIQSSPFTSQSSSTALRFARTLITEGHELFRVFFYSDAVLTANALISPPQDEQSLPVEWQALASEHNLDLVVCIAAAVKRGVLDTNEQKRYEKNAQNLENRFELSGLGQLAEAIAVSDRVVTFGG</sequence>
<dbReference type="GO" id="GO:0002143">
    <property type="term" value="P:tRNA wobble position uridine thiolation"/>
    <property type="evidence" value="ECO:0007669"/>
    <property type="project" value="TreeGrafter"/>
</dbReference>
<evidence type="ECO:0000256" key="1">
    <source>
        <dbReference type="ARBA" id="ARBA00004496"/>
    </source>
</evidence>
<comment type="subcellular location">
    <subcellularLocation>
        <location evidence="1">Cytoplasm</location>
    </subcellularLocation>
</comment>
<dbReference type="RefSeq" id="WP_007019627.1">
    <property type="nucleotide sequence ID" value="NZ_CH724125.1"/>
</dbReference>
<dbReference type="NCBIfam" id="TIGR03012">
    <property type="entry name" value="sulf_tusD_dsrE"/>
    <property type="match status" value="1"/>
</dbReference>
<evidence type="ECO:0000313" key="5">
    <source>
        <dbReference type="EMBL" id="EAR59678.1"/>
    </source>
</evidence>
<protein>
    <submittedName>
        <fullName evidence="5">DsrE-like protein</fullName>
    </submittedName>
</protein>
<dbReference type="GO" id="GO:0097163">
    <property type="term" value="F:sulfur carrier activity"/>
    <property type="evidence" value="ECO:0007669"/>
    <property type="project" value="TreeGrafter"/>
</dbReference>
<dbReference type="Pfam" id="PF02635">
    <property type="entry name" value="DsrE"/>
    <property type="match status" value="1"/>
</dbReference>
<dbReference type="InterPro" id="IPR027396">
    <property type="entry name" value="DsrEFH-like"/>
</dbReference>
<dbReference type="FunFam" id="3.40.1260.10:FF:000001">
    <property type="entry name" value="Sulfurtransferase TusD"/>
    <property type="match status" value="1"/>
</dbReference>
<dbReference type="OrthoDB" id="9787483at2"/>
<dbReference type="PANTHER" id="PTHR34874:SF3">
    <property type="entry name" value="SULFURTRANSFERASE TUSD"/>
    <property type="match status" value="1"/>
</dbReference>
<dbReference type="GO" id="GO:0016783">
    <property type="term" value="F:sulfurtransferase activity"/>
    <property type="evidence" value="ECO:0007669"/>
    <property type="project" value="InterPro"/>
</dbReference>
<keyword evidence="3" id="KW-0963">Cytoplasm</keyword>
<dbReference type="Proteomes" id="UP000002171">
    <property type="component" value="Unassembled WGS sequence"/>
</dbReference>
<evidence type="ECO:0000256" key="3">
    <source>
        <dbReference type="ARBA" id="ARBA00022490"/>
    </source>
</evidence>
<evidence type="ECO:0000256" key="4">
    <source>
        <dbReference type="ARBA" id="ARBA00022679"/>
    </source>
</evidence>
<evidence type="ECO:0000313" key="6">
    <source>
        <dbReference type="Proteomes" id="UP000002171"/>
    </source>
</evidence>
<dbReference type="NCBIfam" id="NF001237">
    <property type="entry name" value="PRK00207.1"/>
    <property type="match status" value="1"/>
</dbReference>
<dbReference type="InterPro" id="IPR003787">
    <property type="entry name" value="Sulphur_relay_DsrE/F-like"/>
</dbReference>
<proteinExistence type="inferred from homology"/>
<keyword evidence="4" id="KW-0808">Transferase</keyword>
<dbReference type="PANTHER" id="PTHR34874">
    <property type="entry name" value="PROTEIN YCHN"/>
    <property type="match status" value="1"/>
</dbReference>
<comment type="similarity">
    <text evidence="2">Belongs to the DsrE/TusD family.</text>
</comment>
<name>A0A7U8C1E5_NEPCE</name>
<evidence type="ECO:0000256" key="2">
    <source>
        <dbReference type="ARBA" id="ARBA00007067"/>
    </source>
</evidence>
<dbReference type="EMBL" id="AAOW01000037">
    <property type="protein sequence ID" value="EAR59678.1"/>
    <property type="molecule type" value="Genomic_DNA"/>
</dbReference>
<dbReference type="Gene3D" id="3.40.1260.10">
    <property type="entry name" value="DsrEFH-like"/>
    <property type="match status" value="1"/>
</dbReference>
<accession>A0A7U8C1E5</accession>
<dbReference type="AlphaFoldDB" id="A0A7U8C1E5"/>
<reference evidence="5 6" key="1">
    <citation type="submission" date="2006-02" db="EMBL/GenBank/DDBJ databases">
        <authorList>
            <person name="Pinhassi J."/>
            <person name="Pedros-Alio C."/>
            <person name="Ferriera S."/>
            <person name="Johnson J."/>
            <person name="Kravitz S."/>
            <person name="Halpern A."/>
            <person name="Remington K."/>
            <person name="Beeson K."/>
            <person name="Tran B."/>
            <person name="Rogers Y.-H."/>
            <person name="Friedman R."/>
            <person name="Venter J.C."/>
        </authorList>
    </citation>
    <scope>NUCLEOTIDE SEQUENCE [LARGE SCALE GENOMIC DNA]</scope>
    <source>
        <strain evidence="5 6">MED92</strain>
    </source>
</reference>
<dbReference type="InterPro" id="IPR017463">
    <property type="entry name" value="Sulphur_relay_TusD/DsrE"/>
</dbReference>
<dbReference type="GO" id="GO:1990228">
    <property type="term" value="C:sulfurtransferase complex"/>
    <property type="evidence" value="ECO:0007669"/>
    <property type="project" value="TreeGrafter"/>
</dbReference>